<evidence type="ECO:0000256" key="5">
    <source>
        <dbReference type="SAM" id="Phobius"/>
    </source>
</evidence>
<comment type="caution">
    <text evidence="7">The sequence shown here is derived from an EMBL/GenBank/DDBJ whole genome shotgun (WGS) entry which is preliminary data.</text>
</comment>
<feature type="transmembrane region" description="Helical" evidence="5">
    <location>
        <begin position="353"/>
        <end position="374"/>
    </location>
</feature>
<evidence type="ECO:0000259" key="6">
    <source>
        <dbReference type="Pfam" id="PF04932"/>
    </source>
</evidence>
<dbReference type="PANTHER" id="PTHR37422:SF13">
    <property type="entry name" value="LIPOPOLYSACCHARIDE BIOSYNTHESIS PROTEIN PA4999-RELATED"/>
    <property type="match status" value="1"/>
</dbReference>
<protein>
    <recommendedName>
        <fullName evidence="6">O-antigen ligase-related domain-containing protein</fullName>
    </recommendedName>
</protein>
<feature type="transmembrane region" description="Helical" evidence="5">
    <location>
        <begin position="133"/>
        <end position="154"/>
    </location>
</feature>
<dbReference type="GO" id="GO:0016020">
    <property type="term" value="C:membrane"/>
    <property type="evidence" value="ECO:0007669"/>
    <property type="project" value="UniProtKB-SubCell"/>
</dbReference>
<feature type="transmembrane region" description="Helical" evidence="5">
    <location>
        <begin position="36"/>
        <end position="57"/>
    </location>
</feature>
<gene>
    <name evidence="7" type="ORF">CO003_01350</name>
</gene>
<evidence type="ECO:0000313" key="7">
    <source>
        <dbReference type="EMBL" id="PIW74696.1"/>
    </source>
</evidence>
<feature type="transmembrane region" description="Helical" evidence="5">
    <location>
        <begin position="82"/>
        <end position="98"/>
    </location>
</feature>
<keyword evidence="2 5" id="KW-0812">Transmembrane</keyword>
<evidence type="ECO:0000256" key="4">
    <source>
        <dbReference type="ARBA" id="ARBA00023136"/>
    </source>
</evidence>
<dbReference type="Pfam" id="PF04932">
    <property type="entry name" value="Wzy_C"/>
    <property type="match status" value="1"/>
</dbReference>
<reference evidence="8" key="1">
    <citation type="submission" date="2017-09" db="EMBL/GenBank/DDBJ databases">
        <title>Depth-based differentiation of microbial function through sediment-hosted aquifers and enrichment of novel symbionts in the deep terrestrial subsurface.</title>
        <authorList>
            <person name="Probst A.J."/>
            <person name="Ladd B."/>
            <person name="Jarett J.K."/>
            <person name="Geller-Mcgrath D.E."/>
            <person name="Sieber C.M.K."/>
            <person name="Emerson J.B."/>
            <person name="Anantharaman K."/>
            <person name="Thomas B.C."/>
            <person name="Malmstrom R."/>
            <person name="Stieglmeier M."/>
            <person name="Klingl A."/>
            <person name="Woyke T."/>
            <person name="Ryan C.M."/>
            <person name="Banfield J.F."/>
        </authorList>
    </citation>
    <scope>NUCLEOTIDE SEQUENCE [LARGE SCALE GENOMIC DNA]</scope>
</reference>
<evidence type="ECO:0000256" key="3">
    <source>
        <dbReference type="ARBA" id="ARBA00022989"/>
    </source>
</evidence>
<name>A0A2M7IDU6_9BACT</name>
<feature type="transmembrane region" description="Helical" evidence="5">
    <location>
        <begin position="198"/>
        <end position="215"/>
    </location>
</feature>
<feature type="transmembrane region" description="Helical" evidence="5">
    <location>
        <begin position="227"/>
        <end position="258"/>
    </location>
</feature>
<feature type="transmembrane region" description="Helical" evidence="5">
    <location>
        <begin position="104"/>
        <end position="121"/>
    </location>
</feature>
<evidence type="ECO:0000256" key="2">
    <source>
        <dbReference type="ARBA" id="ARBA00022692"/>
    </source>
</evidence>
<dbReference type="Proteomes" id="UP000231673">
    <property type="component" value="Unassembled WGS sequence"/>
</dbReference>
<comment type="subcellular location">
    <subcellularLocation>
        <location evidence="1">Membrane</location>
        <topology evidence="1">Multi-pass membrane protein</topology>
    </subcellularLocation>
</comment>
<dbReference type="AlphaFoldDB" id="A0A2M7IDU6"/>
<feature type="transmembrane region" description="Helical" evidence="5">
    <location>
        <begin position="386"/>
        <end position="406"/>
    </location>
</feature>
<keyword evidence="4 5" id="KW-0472">Membrane</keyword>
<dbReference type="PANTHER" id="PTHR37422">
    <property type="entry name" value="TEICHURONIC ACID BIOSYNTHESIS PROTEIN TUAE"/>
    <property type="match status" value="1"/>
</dbReference>
<feature type="transmembrane region" description="Helical" evidence="5">
    <location>
        <begin position="270"/>
        <end position="288"/>
    </location>
</feature>
<dbReference type="EMBL" id="PFGW01000027">
    <property type="protein sequence ID" value="PIW74696.1"/>
    <property type="molecule type" value="Genomic_DNA"/>
</dbReference>
<dbReference type="InterPro" id="IPR007016">
    <property type="entry name" value="O-antigen_ligase-rel_domated"/>
</dbReference>
<evidence type="ECO:0000256" key="1">
    <source>
        <dbReference type="ARBA" id="ARBA00004141"/>
    </source>
</evidence>
<evidence type="ECO:0000313" key="8">
    <source>
        <dbReference type="Proteomes" id="UP000231673"/>
    </source>
</evidence>
<organism evidence="7 8">
    <name type="scientific">Candidatus Portnoybacteria bacterium CG_4_8_14_3_um_filter_44_15</name>
    <dbReference type="NCBI Taxonomy" id="1974803"/>
    <lineage>
        <taxon>Bacteria</taxon>
        <taxon>Candidatus Portnoyibacteriota</taxon>
    </lineage>
</organism>
<sequence>MLLWLEKFVFYSLIFALPFQTRKIIAQFGGGAFNEWLGAYVYLTDILLLALVFLWFWRRRKDRFFKNLGWAWLGEKIKSPDSWLIIFLAIALVSLSQAESVQLGVYGWLKLLEFSLFFFYLKSNAGLIFNLRHLAPVVVFSGLVQSIIAIGQYLSQKSLGLWFLGESPLALDIDGVAKITVSGEKIVRAYGGLPHPNLLAIFLLLSVFFLYYLWLGGKHSFRRNIFFIAGYALLFAALCLTFSRLIMAVFLLASFVYFTLNFKKQKKKTLGLFSIVAINALIAVAWAWPEFSGRFNISLQEQSVVLRQIYNQFAFLFISEQPFLGVGQGNFVFRLREMLDLMSPWIWQPVHNIYLLMASETGLIGLSVFLLFLFRLFKNAFGQRKTFILLIGFSFLFIGMFDHFFWTLQQGQLAWWLVLGLLSGKLSAD</sequence>
<feature type="domain" description="O-antigen ligase-related" evidence="6">
    <location>
        <begin position="231"/>
        <end position="370"/>
    </location>
</feature>
<dbReference type="InterPro" id="IPR051533">
    <property type="entry name" value="WaaL-like"/>
</dbReference>
<accession>A0A2M7IDU6</accession>
<keyword evidence="3 5" id="KW-1133">Transmembrane helix</keyword>
<proteinExistence type="predicted"/>